<reference evidence="6 7" key="1">
    <citation type="submission" date="2020-01" db="EMBL/GenBank/DDBJ databases">
        <authorList>
            <consortium name="DOE Joint Genome Institute"/>
            <person name="Haridas S."/>
            <person name="Albert R."/>
            <person name="Binder M."/>
            <person name="Bloem J."/>
            <person name="Labutti K."/>
            <person name="Salamov A."/>
            <person name="Andreopoulos B."/>
            <person name="Baker S.E."/>
            <person name="Barry K."/>
            <person name="Bills G."/>
            <person name="Bluhm B.H."/>
            <person name="Cannon C."/>
            <person name="Castanera R."/>
            <person name="Culley D.E."/>
            <person name="Daum C."/>
            <person name="Ezra D."/>
            <person name="Gonzalez J.B."/>
            <person name="Henrissat B."/>
            <person name="Kuo A."/>
            <person name="Liang C."/>
            <person name="Lipzen A."/>
            <person name="Lutzoni F."/>
            <person name="Magnuson J."/>
            <person name="Mondo S."/>
            <person name="Nolan M."/>
            <person name="Ohm R."/>
            <person name="Pangilinan J."/>
            <person name="Park H.-J.H."/>
            <person name="Ramirez L."/>
            <person name="Alfaro M."/>
            <person name="Sun H."/>
            <person name="Tritt A."/>
            <person name="Yoshinaga Y."/>
            <person name="Zwiers L.-H.L."/>
            <person name="Turgeon B.G."/>
            <person name="Goodwin S.B."/>
            <person name="Spatafora J.W."/>
            <person name="Crous P.W."/>
            <person name="Grigoriev I.V."/>
        </authorList>
    </citation>
    <scope>NUCLEOTIDE SEQUENCE [LARGE SCALE GENOMIC DNA]</scope>
    <source>
        <strain evidence="6 7">CBS 611.86</strain>
    </source>
</reference>
<evidence type="ECO:0000256" key="4">
    <source>
        <dbReference type="SAM" id="SignalP"/>
    </source>
</evidence>
<dbReference type="SUPFAM" id="SSF51905">
    <property type="entry name" value="FAD/NAD(P)-binding domain"/>
    <property type="match status" value="1"/>
</dbReference>
<dbReference type="AlphaFoldDB" id="A0A7C8M820"/>
<comment type="similarity">
    <text evidence="1">Belongs to the GMC oxidoreductase family.</text>
</comment>
<accession>A0A7C8M820</accession>
<dbReference type="SUPFAM" id="SSF54373">
    <property type="entry name" value="FAD-linked reductases, C-terminal domain"/>
    <property type="match status" value="1"/>
</dbReference>
<dbReference type="GO" id="GO:0016614">
    <property type="term" value="F:oxidoreductase activity, acting on CH-OH group of donors"/>
    <property type="evidence" value="ECO:0007669"/>
    <property type="project" value="InterPro"/>
</dbReference>
<dbReference type="PANTHER" id="PTHR11552">
    <property type="entry name" value="GLUCOSE-METHANOL-CHOLINE GMC OXIDOREDUCTASE"/>
    <property type="match status" value="1"/>
</dbReference>
<evidence type="ECO:0000256" key="2">
    <source>
        <dbReference type="ARBA" id="ARBA00023180"/>
    </source>
</evidence>
<dbReference type="Pfam" id="PF00732">
    <property type="entry name" value="GMC_oxred_N"/>
    <property type="match status" value="1"/>
</dbReference>
<dbReference type="PIRSF" id="PIRSF000137">
    <property type="entry name" value="Alcohol_oxidase"/>
    <property type="match status" value="1"/>
</dbReference>
<feature type="domain" description="Glucose-methanol-choline oxidoreductase N-terminal" evidence="5">
    <location>
        <begin position="317"/>
        <end position="331"/>
    </location>
</feature>
<dbReference type="InterPro" id="IPR000172">
    <property type="entry name" value="GMC_OxRdtase_N"/>
</dbReference>
<dbReference type="GO" id="GO:0050660">
    <property type="term" value="F:flavin adenine dinucleotide binding"/>
    <property type="evidence" value="ECO:0007669"/>
    <property type="project" value="InterPro"/>
</dbReference>
<proteinExistence type="inferred from homology"/>
<dbReference type="InterPro" id="IPR007867">
    <property type="entry name" value="GMC_OxRtase_C"/>
</dbReference>
<comment type="caution">
    <text evidence="6">The sequence shown here is derived from an EMBL/GenBank/DDBJ whole genome shotgun (WGS) entry which is preliminary data.</text>
</comment>
<evidence type="ECO:0000256" key="3">
    <source>
        <dbReference type="PIRSR" id="PIRSR000137-1"/>
    </source>
</evidence>
<feature type="active site" description="Proton donor" evidence="3">
    <location>
        <position position="538"/>
    </location>
</feature>
<keyword evidence="2" id="KW-0325">Glycoprotein</keyword>
<sequence>MWGLTLTSTTVLSFLSSSVVVYAAPVVSPLEGRAYKYVAAAENRTFDYVIVGGGLTGLTVAARLAENTNLQIAVIEAGDFYENVNGNRSRVPGYGAQVAAPGVEWGMSTTSQPGLNNRQAPYGQGKCIGGSSSTNLITYHRSTKGGYAKWADIVGDSAYKFDQFLPWMRKSTKFTPPNTAVRAQNASVPAANAESWSGASGPVSVTFPNWANPVSSYAEAGWKALGLSALKDLTSGTLLGTQYSPMAIRASDQSRTTSAVYIDYAVASGRTNLFIFTNSLAKKVNFDNDKKAKSVSAQSGTTSFQLSAKKEVILAAGTLHTPQLLLVSGIGPQDTLKNLNIPVVKAAPGVGKNWQDHPNFLVGFGANAITGAMLNDPVFADAAAKEYNEKKTGILTHNFADHYAWDKVPASQLSAQAKKDLSSLPGDWPHFEVVLANVPLPLGVNNAQGIAMLQAVTSRGTVSISSASTSDPPVLDPKTLSTTTDLEVAVATFKRVRAFFATESLRKITTGELIPGASVGTDDQIRAWLRDNVSPGSHAVGTAAMGKSGDANAVVDVKGRVFGVKGLRVVDASVVPVMVPGHPVSTLYGLAEKLAEDIKKGQ</sequence>
<feature type="signal peptide" evidence="4">
    <location>
        <begin position="1"/>
        <end position="23"/>
    </location>
</feature>
<feature type="chain" id="PRO_5028815740" description="Glucose-methanol-choline oxidoreductase N-terminal domain-containing protein" evidence="4">
    <location>
        <begin position="24"/>
        <end position="602"/>
    </location>
</feature>
<dbReference type="Gene3D" id="3.30.560.10">
    <property type="entry name" value="Glucose Oxidase, domain 3"/>
    <property type="match status" value="1"/>
</dbReference>
<keyword evidence="7" id="KW-1185">Reference proteome</keyword>
<dbReference type="Pfam" id="PF05199">
    <property type="entry name" value="GMC_oxred_C"/>
    <property type="match status" value="1"/>
</dbReference>
<evidence type="ECO:0000259" key="5">
    <source>
        <dbReference type="PROSITE" id="PS00624"/>
    </source>
</evidence>
<dbReference type="PROSITE" id="PS00624">
    <property type="entry name" value="GMC_OXRED_2"/>
    <property type="match status" value="1"/>
</dbReference>
<dbReference type="Gene3D" id="3.50.50.60">
    <property type="entry name" value="FAD/NAD(P)-binding domain"/>
    <property type="match status" value="1"/>
</dbReference>
<dbReference type="InterPro" id="IPR012132">
    <property type="entry name" value="GMC_OxRdtase"/>
</dbReference>
<feature type="active site" description="Proton acceptor" evidence="3">
    <location>
        <position position="582"/>
    </location>
</feature>
<keyword evidence="4" id="KW-0732">Signal</keyword>
<organism evidence="6 7">
    <name type="scientific">Massariosphaeria phaeospora</name>
    <dbReference type="NCBI Taxonomy" id="100035"/>
    <lineage>
        <taxon>Eukaryota</taxon>
        <taxon>Fungi</taxon>
        <taxon>Dikarya</taxon>
        <taxon>Ascomycota</taxon>
        <taxon>Pezizomycotina</taxon>
        <taxon>Dothideomycetes</taxon>
        <taxon>Pleosporomycetidae</taxon>
        <taxon>Pleosporales</taxon>
        <taxon>Pleosporales incertae sedis</taxon>
        <taxon>Massariosphaeria</taxon>
    </lineage>
</organism>
<evidence type="ECO:0000313" key="6">
    <source>
        <dbReference type="EMBL" id="KAF2871558.1"/>
    </source>
</evidence>
<evidence type="ECO:0000313" key="7">
    <source>
        <dbReference type="Proteomes" id="UP000481861"/>
    </source>
</evidence>
<dbReference type="EMBL" id="JAADJZ010000011">
    <property type="protein sequence ID" value="KAF2871558.1"/>
    <property type="molecule type" value="Genomic_DNA"/>
</dbReference>
<dbReference type="GO" id="GO:0044550">
    <property type="term" value="P:secondary metabolite biosynthetic process"/>
    <property type="evidence" value="ECO:0007669"/>
    <property type="project" value="TreeGrafter"/>
</dbReference>
<dbReference type="OrthoDB" id="269227at2759"/>
<dbReference type="Proteomes" id="UP000481861">
    <property type="component" value="Unassembled WGS sequence"/>
</dbReference>
<name>A0A7C8M820_9PLEO</name>
<dbReference type="InterPro" id="IPR036188">
    <property type="entry name" value="FAD/NAD-bd_sf"/>
</dbReference>
<protein>
    <recommendedName>
        <fullName evidence="5">Glucose-methanol-choline oxidoreductase N-terminal domain-containing protein</fullName>
    </recommendedName>
</protein>
<dbReference type="PANTHER" id="PTHR11552:SF138">
    <property type="entry name" value="DEHYDROGENASE PKFF-RELATED"/>
    <property type="match status" value="1"/>
</dbReference>
<evidence type="ECO:0000256" key="1">
    <source>
        <dbReference type="ARBA" id="ARBA00010790"/>
    </source>
</evidence>
<gene>
    <name evidence="6" type="ORF">BDV95DRAFT_636647</name>
</gene>